<evidence type="ECO:0000256" key="5">
    <source>
        <dbReference type="ARBA" id="ARBA00022741"/>
    </source>
</evidence>
<dbReference type="EMBL" id="ACJM01000013">
    <property type="protein sequence ID" value="EEG76740.1"/>
    <property type="molecule type" value="Genomic_DNA"/>
</dbReference>
<dbReference type="GO" id="GO:0015833">
    <property type="term" value="P:peptide transport"/>
    <property type="evidence" value="ECO:0007669"/>
    <property type="project" value="InterPro"/>
</dbReference>
<evidence type="ECO:0000256" key="6">
    <source>
        <dbReference type="ARBA" id="ARBA00022840"/>
    </source>
</evidence>
<sequence length="318" mass="34641">MLKVEGLNIGFSSGNEDGRVVKNVTFSLQKQEVVGIVGESGSGKSLTAMAIAGLLPPDVLAGGEIFFGRRRLRPGREEDWQNVRGREMGIVFQDPASSLNPLLPVGSQVGEVLRIHIGLTEREAEAEVIEVFKSLGIGPAKLRVRQYPHQLSGGMKQRVMLAAAICCNPSLLIADEPTTALDVTVQAQILGLLRRIVNQQQASLLIISHDLGVIAQLADRVLVMCAGEIVEEAAVGELFDHPLHPYTQTLLASVPRLDRPLYTQRKPVMEGLWGQGCSYASRCGRRQHKCLQEWPGRKKISPTRAVCCHFAAEGDANE</sequence>
<dbReference type="GO" id="GO:0005886">
    <property type="term" value="C:plasma membrane"/>
    <property type="evidence" value="ECO:0007669"/>
    <property type="project" value="UniProtKB-SubCell"/>
</dbReference>
<dbReference type="GO" id="GO:0005524">
    <property type="term" value="F:ATP binding"/>
    <property type="evidence" value="ECO:0007669"/>
    <property type="project" value="UniProtKB-KW"/>
</dbReference>
<comment type="subcellular location">
    <subcellularLocation>
        <location evidence="1">Cell membrane</location>
        <topology evidence="1">Peripheral membrane protein</topology>
    </subcellularLocation>
</comment>
<evidence type="ECO:0000313" key="10">
    <source>
        <dbReference type="Proteomes" id="UP000006443"/>
    </source>
</evidence>
<evidence type="ECO:0000256" key="7">
    <source>
        <dbReference type="ARBA" id="ARBA00023136"/>
    </source>
</evidence>
<dbReference type="PANTHER" id="PTHR43297">
    <property type="entry name" value="OLIGOPEPTIDE TRANSPORT ATP-BINDING PROTEIN APPD"/>
    <property type="match status" value="1"/>
</dbReference>
<dbReference type="InterPro" id="IPR050388">
    <property type="entry name" value="ABC_Ni/Peptide_Import"/>
</dbReference>
<dbReference type="InterPro" id="IPR013563">
    <property type="entry name" value="Oligopep_ABC_C"/>
</dbReference>
<dbReference type="InterPro" id="IPR003593">
    <property type="entry name" value="AAA+_ATPase"/>
</dbReference>
<dbReference type="InterPro" id="IPR003439">
    <property type="entry name" value="ABC_transporter-like_ATP-bd"/>
</dbReference>
<dbReference type="CDD" id="cd03257">
    <property type="entry name" value="ABC_NikE_OppD_transporters"/>
    <property type="match status" value="1"/>
</dbReference>
<dbReference type="eggNOG" id="COG0444">
    <property type="taxonomic scope" value="Bacteria"/>
</dbReference>
<dbReference type="Pfam" id="PF08352">
    <property type="entry name" value="oligo_HPY"/>
    <property type="match status" value="1"/>
</dbReference>
<dbReference type="PANTHER" id="PTHR43297:SF2">
    <property type="entry name" value="DIPEPTIDE TRANSPORT ATP-BINDING PROTEIN DPPD"/>
    <property type="match status" value="1"/>
</dbReference>
<dbReference type="NCBIfam" id="TIGR01727">
    <property type="entry name" value="oligo_HPY"/>
    <property type="match status" value="1"/>
</dbReference>
<gene>
    <name evidence="9" type="ORF">DealDRAFT_2385</name>
</gene>
<dbReference type="GO" id="GO:0016887">
    <property type="term" value="F:ATP hydrolysis activity"/>
    <property type="evidence" value="ECO:0007669"/>
    <property type="project" value="InterPro"/>
</dbReference>
<comment type="similarity">
    <text evidence="2">Belongs to the ABC transporter superfamily.</text>
</comment>
<proteinExistence type="inferred from homology"/>
<feature type="domain" description="ABC transporter" evidence="8">
    <location>
        <begin position="4"/>
        <end position="251"/>
    </location>
</feature>
<dbReference type="Pfam" id="PF00005">
    <property type="entry name" value="ABC_tran"/>
    <property type="match status" value="1"/>
</dbReference>
<dbReference type="RefSeq" id="WP_008517714.1">
    <property type="nucleotide sequence ID" value="NZ_ACJM01000013.1"/>
</dbReference>
<dbReference type="FunFam" id="3.40.50.300:FF:000016">
    <property type="entry name" value="Oligopeptide ABC transporter ATP-binding component"/>
    <property type="match status" value="1"/>
</dbReference>
<dbReference type="Proteomes" id="UP000006443">
    <property type="component" value="Unassembled WGS sequence"/>
</dbReference>
<name>C0GIS6_DETAL</name>
<dbReference type="AlphaFoldDB" id="C0GIS6"/>
<comment type="caution">
    <text evidence="9">The sequence shown here is derived from an EMBL/GenBank/DDBJ whole genome shotgun (WGS) entry which is preliminary data.</text>
</comment>
<keyword evidence="4" id="KW-1003">Cell membrane</keyword>
<protein>
    <submittedName>
        <fullName evidence="9">Oligopeptide/dipeptide ABC transporter, ATPase subunit</fullName>
    </submittedName>
</protein>
<keyword evidence="10" id="KW-1185">Reference proteome</keyword>
<keyword evidence="3" id="KW-0813">Transport</keyword>
<keyword evidence="7" id="KW-0472">Membrane</keyword>
<keyword evidence="6" id="KW-0067">ATP-binding</keyword>
<accession>C0GIS6</accession>
<dbReference type="Gene3D" id="3.40.50.300">
    <property type="entry name" value="P-loop containing nucleotide triphosphate hydrolases"/>
    <property type="match status" value="1"/>
</dbReference>
<evidence type="ECO:0000256" key="3">
    <source>
        <dbReference type="ARBA" id="ARBA00022448"/>
    </source>
</evidence>
<reference evidence="9 10" key="1">
    <citation type="submission" date="2009-02" db="EMBL/GenBank/DDBJ databases">
        <title>Sequencing of the draft genome and assembly of Dethiobacter alkaliphilus AHT 1.</title>
        <authorList>
            <consortium name="US DOE Joint Genome Institute (JGI-PGF)"/>
            <person name="Lucas S."/>
            <person name="Copeland A."/>
            <person name="Lapidus A."/>
            <person name="Glavina del Rio T."/>
            <person name="Dalin E."/>
            <person name="Tice H."/>
            <person name="Bruce D."/>
            <person name="Goodwin L."/>
            <person name="Pitluck S."/>
            <person name="Larimer F."/>
            <person name="Land M.L."/>
            <person name="Hauser L."/>
            <person name="Muyzer G."/>
        </authorList>
    </citation>
    <scope>NUCLEOTIDE SEQUENCE [LARGE SCALE GENOMIC DNA]</scope>
    <source>
        <strain evidence="9 10">AHT 1</strain>
    </source>
</reference>
<evidence type="ECO:0000313" key="9">
    <source>
        <dbReference type="EMBL" id="EEG76740.1"/>
    </source>
</evidence>
<dbReference type="STRING" id="555088.DealDRAFT_2385"/>
<dbReference type="InterPro" id="IPR027417">
    <property type="entry name" value="P-loop_NTPase"/>
</dbReference>
<evidence type="ECO:0000256" key="1">
    <source>
        <dbReference type="ARBA" id="ARBA00004202"/>
    </source>
</evidence>
<dbReference type="InterPro" id="IPR017871">
    <property type="entry name" value="ABC_transporter-like_CS"/>
</dbReference>
<dbReference type="PROSITE" id="PS50893">
    <property type="entry name" value="ABC_TRANSPORTER_2"/>
    <property type="match status" value="1"/>
</dbReference>
<organism evidence="9 10">
    <name type="scientific">Dethiobacter alkaliphilus AHT 1</name>
    <dbReference type="NCBI Taxonomy" id="555088"/>
    <lineage>
        <taxon>Bacteria</taxon>
        <taxon>Bacillati</taxon>
        <taxon>Bacillota</taxon>
        <taxon>Dethiobacteria</taxon>
        <taxon>Dethiobacterales</taxon>
        <taxon>Dethiobacteraceae</taxon>
        <taxon>Dethiobacter</taxon>
    </lineage>
</organism>
<evidence type="ECO:0000256" key="2">
    <source>
        <dbReference type="ARBA" id="ARBA00005417"/>
    </source>
</evidence>
<evidence type="ECO:0000256" key="4">
    <source>
        <dbReference type="ARBA" id="ARBA00022475"/>
    </source>
</evidence>
<evidence type="ECO:0000259" key="8">
    <source>
        <dbReference type="PROSITE" id="PS50893"/>
    </source>
</evidence>
<dbReference type="SUPFAM" id="SSF52540">
    <property type="entry name" value="P-loop containing nucleoside triphosphate hydrolases"/>
    <property type="match status" value="1"/>
</dbReference>
<dbReference type="SMART" id="SM00382">
    <property type="entry name" value="AAA"/>
    <property type="match status" value="1"/>
</dbReference>
<keyword evidence="5" id="KW-0547">Nucleotide-binding</keyword>
<dbReference type="PROSITE" id="PS00211">
    <property type="entry name" value="ABC_TRANSPORTER_1"/>
    <property type="match status" value="1"/>
</dbReference>